<dbReference type="EMBL" id="OW152821">
    <property type="protein sequence ID" value="CAH2076973.1"/>
    <property type="molecule type" value="Genomic_DNA"/>
</dbReference>
<feature type="coiled-coil region" evidence="1">
    <location>
        <begin position="240"/>
        <end position="281"/>
    </location>
</feature>
<gene>
    <name evidence="3" type="ORF">IPOD504_LOCUS17491</name>
</gene>
<feature type="region of interest" description="Disordered" evidence="2">
    <location>
        <begin position="340"/>
        <end position="382"/>
    </location>
</feature>
<evidence type="ECO:0000256" key="2">
    <source>
        <dbReference type="SAM" id="MobiDB-lite"/>
    </source>
</evidence>
<accession>A0ABN8JAS0</accession>
<dbReference type="InterPro" id="IPR038275">
    <property type="entry name" value="Nuf2_N_sf"/>
</dbReference>
<feature type="non-terminal residue" evidence="3">
    <location>
        <position position="446"/>
    </location>
</feature>
<feature type="coiled-coil region" evidence="1">
    <location>
        <begin position="145"/>
        <end position="214"/>
    </location>
</feature>
<evidence type="ECO:0000256" key="1">
    <source>
        <dbReference type="SAM" id="Coils"/>
    </source>
</evidence>
<evidence type="ECO:0000313" key="4">
    <source>
        <dbReference type="Proteomes" id="UP000837857"/>
    </source>
</evidence>
<sequence>MEKTPALTVENFIDNWNIDFPNYPLTPPDLKKSHTVMGALFHVFDRLGIDKEAVLQAPSEDETNKHVMYYRDLVPVINMTRIINHLVSVMPQVGANISIIHFLQPTATTSHSILLLLYNLMVFNEERLRDIAPYEEELFSKSDEVKTLENRKNRLLEMLNEQAEEKGKRAETMEKLETEINKFYEELKQEKEAHEKEKQELDMILNENKQAEILLKQKKAHRDGLVAEVEKKRSQRVYDADDIKAQAEQAAQNVREAEEKLNSLRATLMQKENSLKNLHALKPNLDTANNLLHEIMKLSEGMKDDDSDDLELDSKDGELEVFNMELNELEAQLGELRAAREEAAKKRQESQARREQERMQEKMKLADAEEKERKNQERAKKAAQRILEIKQLTVKYEEEKAQGMQELPRIKDTFTNELNSIEEALINKALEAKKRIEETLRSRNNR</sequence>
<evidence type="ECO:0000313" key="3">
    <source>
        <dbReference type="EMBL" id="CAH2076973.1"/>
    </source>
</evidence>
<dbReference type="Proteomes" id="UP000837857">
    <property type="component" value="Chromosome 9"/>
</dbReference>
<keyword evidence="1" id="KW-0175">Coiled coil</keyword>
<feature type="compositionally biased region" description="Basic and acidic residues" evidence="2">
    <location>
        <begin position="340"/>
        <end position="380"/>
    </location>
</feature>
<organism evidence="3 4">
    <name type="scientific">Iphiclides podalirius</name>
    <name type="common">scarce swallowtail</name>
    <dbReference type="NCBI Taxonomy" id="110791"/>
    <lineage>
        <taxon>Eukaryota</taxon>
        <taxon>Metazoa</taxon>
        <taxon>Ecdysozoa</taxon>
        <taxon>Arthropoda</taxon>
        <taxon>Hexapoda</taxon>
        <taxon>Insecta</taxon>
        <taxon>Pterygota</taxon>
        <taxon>Neoptera</taxon>
        <taxon>Endopterygota</taxon>
        <taxon>Lepidoptera</taxon>
        <taxon>Glossata</taxon>
        <taxon>Ditrysia</taxon>
        <taxon>Papilionoidea</taxon>
        <taxon>Papilionidae</taxon>
        <taxon>Papilioninae</taxon>
        <taxon>Iphiclides</taxon>
    </lineage>
</organism>
<keyword evidence="4" id="KW-1185">Reference proteome</keyword>
<dbReference type="Gene3D" id="1.10.418.60">
    <property type="entry name" value="Ncd80 complex, Nuf2 subunit"/>
    <property type="match status" value="1"/>
</dbReference>
<protein>
    <submittedName>
        <fullName evidence="3">Uncharacterized protein</fullName>
    </submittedName>
</protein>
<reference evidence="3" key="1">
    <citation type="submission" date="2022-03" db="EMBL/GenBank/DDBJ databases">
        <authorList>
            <person name="Martin H S."/>
        </authorList>
    </citation>
    <scope>NUCLEOTIDE SEQUENCE</scope>
</reference>
<proteinExistence type="predicted"/>
<name>A0ABN8JAS0_9NEOP</name>